<feature type="compositionally biased region" description="Basic and acidic residues" evidence="1">
    <location>
        <begin position="62"/>
        <end position="79"/>
    </location>
</feature>
<evidence type="ECO:0000313" key="2">
    <source>
        <dbReference type="EMBL" id="KAK4724038.1"/>
    </source>
</evidence>
<gene>
    <name evidence="2" type="ORF">R3W88_026817</name>
</gene>
<proteinExistence type="predicted"/>
<sequence>MRKPFAEIMQLIDEVTKNNRAWHTRETEVEDLGVTFELSAEQKEKRGRKGSGYGSYENPDGFTHEAYHRREGQYDRPANREQGTWQNRDGYRNDHSGVYVPQGNRNRASGSSSGSKLEDMLAKVLQKVESTDAGLKEMKGDFSNMSQL</sequence>
<evidence type="ECO:0000256" key="1">
    <source>
        <dbReference type="SAM" id="MobiDB-lite"/>
    </source>
</evidence>
<dbReference type="Proteomes" id="UP001311915">
    <property type="component" value="Unassembled WGS sequence"/>
</dbReference>
<accession>A0AAV9LEZ2</accession>
<dbReference type="EMBL" id="JAWPEI010000006">
    <property type="protein sequence ID" value="KAK4724038.1"/>
    <property type="molecule type" value="Genomic_DNA"/>
</dbReference>
<comment type="caution">
    <text evidence="2">The sequence shown here is derived from an EMBL/GenBank/DDBJ whole genome shotgun (WGS) entry which is preliminary data.</text>
</comment>
<feature type="region of interest" description="Disordered" evidence="1">
    <location>
        <begin position="129"/>
        <end position="148"/>
    </location>
</feature>
<keyword evidence="3" id="KW-1185">Reference proteome</keyword>
<name>A0AAV9LEZ2_9SOLN</name>
<reference evidence="2 3" key="1">
    <citation type="submission" date="2023-10" db="EMBL/GenBank/DDBJ databases">
        <title>Genome-Wide Identification Analysis in wild type Solanum Pinnatisectum Reveals Some Genes Defensing Phytophthora Infestans.</title>
        <authorList>
            <person name="Sun C."/>
        </authorList>
    </citation>
    <scope>NUCLEOTIDE SEQUENCE [LARGE SCALE GENOMIC DNA]</scope>
    <source>
        <strain evidence="2">LQN</strain>
        <tissue evidence="2">Leaf</tissue>
    </source>
</reference>
<evidence type="ECO:0008006" key="4">
    <source>
        <dbReference type="Google" id="ProtNLM"/>
    </source>
</evidence>
<dbReference type="AlphaFoldDB" id="A0AAV9LEZ2"/>
<protein>
    <recommendedName>
        <fullName evidence="4">Glycine-rich protein</fullName>
    </recommendedName>
</protein>
<evidence type="ECO:0000313" key="3">
    <source>
        <dbReference type="Proteomes" id="UP001311915"/>
    </source>
</evidence>
<organism evidence="2 3">
    <name type="scientific">Solanum pinnatisectum</name>
    <name type="common">tansyleaf nightshade</name>
    <dbReference type="NCBI Taxonomy" id="50273"/>
    <lineage>
        <taxon>Eukaryota</taxon>
        <taxon>Viridiplantae</taxon>
        <taxon>Streptophyta</taxon>
        <taxon>Embryophyta</taxon>
        <taxon>Tracheophyta</taxon>
        <taxon>Spermatophyta</taxon>
        <taxon>Magnoliopsida</taxon>
        <taxon>eudicotyledons</taxon>
        <taxon>Gunneridae</taxon>
        <taxon>Pentapetalae</taxon>
        <taxon>asterids</taxon>
        <taxon>lamiids</taxon>
        <taxon>Solanales</taxon>
        <taxon>Solanaceae</taxon>
        <taxon>Solanoideae</taxon>
        <taxon>Solaneae</taxon>
        <taxon>Solanum</taxon>
    </lineage>
</organism>
<feature type="region of interest" description="Disordered" evidence="1">
    <location>
        <begin position="37"/>
        <end position="119"/>
    </location>
</feature>